<dbReference type="OrthoDB" id="640742at2759"/>
<organism evidence="3 4">
    <name type="scientific">Nelumbo nucifera</name>
    <name type="common">Sacred lotus</name>
    <dbReference type="NCBI Taxonomy" id="4432"/>
    <lineage>
        <taxon>Eukaryota</taxon>
        <taxon>Viridiplantae</taxon>
        <taxon>Streptophyta</taxon>
        <taxon>Embryophyta</taxon>
        <taxon>Tracheophyta</taxon>
        <taxon>Spermatophyta</taxon>
        <taxon>Magnoliopsida</taxon>
        <taxon>Proteales</taxon>
        <taxon>Nelumbonaceae</taxon>
        <taxon>Nelumbo</taxon>
    </lineage>
</organism>
<reference evidence="4" key="1">
    <citation type="submission" date="2025-08" db="UniProtKB">
        <authorList>
            <consortium name="RefSeq"/>
        </authorList>
    </citation>
    <scope>IDENTIFICATION</scope>
</reference>
<dbReference type="AlphaFoldDB" id="A0A1U8APS2"/>
<comment type="similarity">
    <text evidence="1">Belongs to the caleosin family.</text>
</comment>
<evidence type="ECO:0000313" key="4">
    <source>
        <dbReference type="RefSeq" id="XP_010264909.1"/>
    </source>
</evidence>
<name>A0A1U8APS2_NELNU</name>
<proteinExistence type="inferred from homology"/>
<evidence type="ECO:0000313" key="3">
    <source>
        <dbReference type="Proteomes" id="UP000189703"/>
    </source>
</evidence>
<keyword evidence="2" id="KW-0812">Transmembrane</keyword>
<keyword evidence="2" id="KW-1133">Transmembrane helix</keyword>
<accession>A0A1U8APS2</accession>
<dbReference type="GO" id="GO:0004497">
    <property type="term" value="F:monooxygenase activity"/>
    <property type="evidence" value="ECO:0000318"/>
    <property type="project" value="GO_Central"/>
</dbReference>
<dbReference type="Proteomes" id="UP000189703">
    <property type="component" value="Unplaced"/>
</dbReference>
<dbReference type="SUPFAM" id="SSF47473">
    <property type="entry name" value="EF-hand"/>
    <property type="match status" value="1"/>
</dbReference>
<dbReference type="InParanoid" id="A0A1U8APS2"/>
<dbReference type="InterPro" id="IPR011992">
    <property type="entry name" value="EF-hand-dom_pair"/>
</dbReference>
<dbReference type="Pfam" id="PF05042">
    <property type="entry name" value="Caleosin"/>
    <property type="match status" value="1"/>
</dbReference>
<dbReference type="OMA" id="EYCAKIQ"/>
<dbReference type="PANTHER" id="PTHR31495:SF50">
    <property type="entry name" value="PEROXYGENASE 1"/>
    <property type="match status" value="1"/>
</dbReference>
<protein>
    <submittedName>
        <fullName evidence="4">Peroxygenase-like</fullName>
    </submittedName>
</protein>
<evidence type="ECO:0000256" key="2">
    <source>
        <dbReference type="SAM" id="Phobius"/>
    </source>
</evidence>
<dbReference type="FunCoup" id="A0A1U8APS2">
    <property type="interactions" value="76"/>
</dbReference>
<keyword evidence="2" id="KW-0472">Membrane</keyword>
<sequence>MTDSSNDAMATVANQAPVTLERRVRDDLETSLPKPYMARALAAPDKEHPEGTLGHKHNSMSVLQQHAAFFDQDGDGIIYPWETYAGLRAVGFNAIASFIMAIVVNLSLSYNTLPGWMPSFRFPIYIRNIHKSKHGSDSGAYDTEGRFVPANLENMFSKYARTHPDKLTLRELWDMTEANRNAFDFFGWVASKLEWGVLYVLARDDDGFLTKEAARRCFDGSLFEYCAKIRKGAGGKMG</sequence>
<dbReference type="KEGG" id="nnu:104602791"/>
<dbReference type="STRING" id="4432.A0A1U8APS2"/>
<dbReference type="InterPro" id="IPR007736">
    <property type="entry name" value="Caleosin-related"/>
</dbReference>
<dbReference type="GeneID" id="104602791"/>
<feature type="transmembrane region" description="Helical" evidence="2">
    <location>
        <begin position="90"/>
        <end position="113"/>
    </location>
</feature>
<evidence type="ECO:0000256" key="1">
    <source>
        <dbReference type="ARBA" id="ARBA00006765"/>
    </source>
</evidence>
<dbReference type="PANTHER" id="PTHR31495">
    <property type="entry name" value="PEROXYGENASE 3-RELATED"/>
    <property type="match status" value="1"/>
</dbReference>
<dbReference type="GO" id="GO:0005509">
    <property type="term" value="F:calcium ion binding"/>
    <property type="evidence" value="ECO:0000318"/>
    <property type="project" value="GO_Central"/>
</dbReference>
<keyword evidence="3" id="KW-1185">Reference proteome</keyword>
<dbReference type="eggNOG" id="ENOG502QQD0">
    <property type="taxonomic scope" value="Eukaryota"/>
</dbReference>
<dbReference type="RefSeq" id="XP_010264909.1">
    <property type="nucleotide sequence ID" value="XM_010266607.2"/>
</dbReference>
<gene>
    <name evidence="4" type="primary">LOC104602791</name>
</gene>